<reference evidence="2 3" key="1">
    <citation type="submission" date="2019-07" db="EMBL/GenBank/DDBJ databases">
        <title>Whole genome shotgun sequence of Alkalibacillus haloalkaliphilus NBRC 103110.</title>
        <authorList>
            <person name="Hosoyama A."/>
            <person name="Uohara A."/>
            <person name="Ohji S."/>
            <person name="Ichikawa N."/>
        </authorList>
    </citation>
    <scope>NUCLEOTIDE SEQUENCE [LARGE SCALE GENOMIC DNA]</scope>
    <source>
        <strain evidence="2 3">NBRC 103110</strain>
    </source>
</reference>
<name>A0A511W5R8_9BACI</name>
<dbReference type="EMBL" id="BJYA01000014">
    <property type="protein sequence ID" value="GEN46317.1"/>
    <property type="molecule type" value="Genomic_DNA"/>
</dbReference>
<sequence length="241" mass="27160">MIELLMTFLPLILIMFVISVLVLIFKGGSILPNRLTKHQNRIVIGGYTLVLFVGSIFYFVVVNDGRELADGEEVENEVSQIYSELSSGAFDDFDRLTARESLSLEVLDEVTIEWRSSSLPNYNTVVYIKENETLDHSMEVTVYTPEHILVSGVAIDGQYIAPTVNGQQGSVQIGVPKEVRLEKRVISHEQAVARFLNSDYDVRDRLTRGRNEDTFSALVIELPPGVEMNSEVDQLFDQRES</sequence>
<dbReference type="AlphaFoldDB" id="A0A511W5R8"/>
<evidence type="ECO:0000313" key="3">
    <source>
        <dbReference type="Proteomes" id="UP000321440"/>
    </source>
</evidence>
<comment type="caution">
    <text evidence="2">The sequence shown here is derived from an EMBL/GenBank/DDBJ whole genome shotgun (WGS) entry which is preliminary data.</text>
</comment>
<keyword evidence="1" id="KW-1133">Transmembrane helix</keyword>
<feature type="transmembrane region" description="Helical" evidence="1">
    <location>
        <begin position="6"/>
        <end position="30"/>
    </location>
</feature>
<proteinExistence type="predicted"/>
<dbReference type="OrthoDB" id="9835652at2"/>
<evidence type="ECO:0000313" key="2">
    <source>
        <dbReference type="EMBL" id="GEN46317.1"/>
    </source>
</evidence>
<protein>
    <submittedName>
        <fullName evidence="2">Uncharacterized protein</fullName>
    </submittedName>
</protein>
<accession>A0A511W5R8</accession>
<feature type="transmembrane region" description="Helical" evidence="1">
    <location>
        <begin position="42"/>
        <end position="61"/>
    </location>
</feature>
<dbReference type="RefSeq" id="WP_146817035.1">
    <property type="nucleotide sequence ID" value="NZ_BJYA01000014.1"/>
</dbReference>
<keyword evidence="1" id="KW-0472">Membrane</keyword>
<evidence type="ECO:0000256" key="1">
    <source>
        <dbReference type="SAM" id="Phobius"/>
    </source>
</evidence>
<keyword evidence="3" id="KW-1185">Reference proteome</keyword>
<organism evidence="2 3">
    <name type="scientific">Alkalibacillus haloalkaliphilus</name>
    <dbReference type="NCBI Taxonomy" id="94136"/>
    <lineage>
        <taxon>Bacteria</taxon>
        <taxon>Bacillati</taxon>
        <taxon>Bacillota</taxon>
        <taxon>Bacilli</taxon>
        <taxon>Bacillales</taxon>
        <taxon>Bacillaceae</taxon>
        <taxon>Alkalibacillus</taxon>
    </lineage>
</organism>
<dbReference type="Proteomes" id="UP000321440">
    <property type="component" value="Unassembled WGS sequence"/>
</dbReference>
<gene>
    <name evidence="2" type="ORF">AHA02nite_20930</name>
</gene>
<keyword evidence="1" id="KW-0812">Transmembrane</keyword>